<dbReference type="InterPro" id="IPR013783">
    <property type="entry name" value="Ig-like_fold"/>
</dbReference>
<dbReference type="InterPro" id="IPR012334">
    <property type="entry name" value="Pectin_lyas_fold"/>
</dbReference>
<dbReference type="Gene3D" id="2.160.20.10">
    <property type="entry name" value="Single-stranded right-handed beta-helix, Pectin lyase-like"/>
    <property type="match status" value="4"/>
</dbReference>
<dbReference type="eggNOG" id="arCOG02488">
    <property type="taxonomic scope" value="Archaea"/>
</dbReference>
<dbReference type="InterPro" id="IPR008964">
    <property type="entry name" value="Invasin/intimin_cell_adhesion"/>
</dbReference>
<protein>
    <submittedName>
        <fullName evidence="3">Adhesin-like protein</fullName>
    </submittedName>
</protein>
<evidence type="ECO:0000313" key="3">
    <source>
        <dbReference type="EMBL" id="ADC46830.1"/>
    </source>
</evidence>
<dbReference type="SUPFAM" id="SSF51126">
    <property type="entry name" value="Pectin lyase-like"/>
    <property type="match status" value="5"/>
</dbReference>
<evidence type="ECO:0000259" key="2">
    <source>
        <dbReference type="Pfam" id="PF13229"/>
    </source>
</evidence>
<dbReference type="InterPro" id="IPR006626">
    <property type="entry name" value="PbH1"/>
</dbReference>
<dbReference type="EMBL" id="CP001719">
    <property type="protein sequence ID" value="ADC46830.1"/>
    <property type="molecule type" value="Genomic_DNA"/>
</dbReference>
<dbReference type="SUPFAM" id="SSF49373">
    <property type="entry name" value="Invasin/intimin cell-adhesion fragments"/>
    <property type="match status" value="2"/>
</dbReference>
<dbReference type="eggNOG" id="arCOG02521">
    <property type="taxonomic scope" value="Archaea"/>
</dbReference>
<dbReference type="KEGG" id="mru:mru_0979"/>
<dbReference type="InterPro" id="IPR039448">
    <property type="entry name" value="Beta_helix"/>
</dbReference>
<organism evidence="3 4">
    <name type="scientific">Methanobrevibacter ruminantium (strain ATCC 35063 / DSM 1093 / JCM 13430 / OCM 146 / M1)</name>
    <name type="common">Methanobacterium ruminantium</name>
    <dbReference type="NCBI Taxonomy" id="634498"/>
    <lineage>
        <taxon>Archaea</taxon>
        <taxon>Methanobacteriati</taxon>
        <taxon>Methanobacteriota</taxon>
        <taxon>Methanomada group</taxon>
        <taxon>Methanobacteria</taxon>
        <taxon>Methanobacteriales</taxon>
        <taxon>Methanobacteriaceae</taxon>
        <taxon>Methanobrevibacter</taxon>
    </lineage>
</organism>
<dbReference type="RefSeq" id="WP_012955781.1">
    <property type="nucleotide sequence ID" value="NC_013790.1"/>
</dbReference>
<proteinExistence type="predicted"/>
<dbReference type="OrthoDB" id="77078at2157"/>
<dbReference type="Pfam" id="PF07602">
    <property type="entry name" value="DUF1565"/>
    <property type="match status" value="1"/>
</dbReference>
<dbReference type="Proteomes" id="UP000008680">
    <property type="component" value="Chromosome"/>
</dbReference>
<feature type="domain" description="Right handed beta helix" evidence="2">
    <location>
        <begin position="700"/>
        <end position="845"/>
    </location>
</feature>
<dbReference type="InterPro" id="IPR011459">
    <property type="entry name" value="DUF1565"/>
</dbReference>
<feature type="domain" description="Right handed beta helix" evidence="2">
    <location>
        <begin position="1395"/>
        <end position="1533"/>
    </location>
</feature>
<dbReference type="STRING" id="634498.mru_0979"/>
<dbReference type="HOGENOM" id="CLU_226407_0_0_2"/>
<dbReference type="SMART" id="SM00710">
    <property type="entry name" value="PbH1"/>
    <property type="match status" value="16"/>
</dbReference>
<feature type="domain" description="DUF1565" evidence="1">
    <location>
        <begin position="92"/>
        <end position="143"/>
    </location>
</feature>
<evidence type="ECO:0000259" key="1">
    <source>
        <dbReference type="Pfam" id="PF07602"/>
    </source>
</evidence>
<dbReference type="PANTHER" id="PTHR31318">
    <property type="entry name" value="EXPRESSED PROTEIN-RELATED"/>
    <property type="match status" value="1"/>
</dbReference>
<keyword evidence="4" id="KW-1185">Reference proteome</keyword>
<dbReference type="Gene3D" id="3.30.1910.20">
    <property type="entry name" value="asparaginyl-tRNA synthetase, N-terminal domain"/>
    <property type="match status" value="1"/>
</dbReference>
<dbReference type="Gene3D" id="2.60.40.10">
    <property type="entry name" value="Immunoglobulins"/>
    <property type="match status" value="2"/>
</dbReference>
<dbReference type="GeneID" id="8770631"/>
<dbReference type="eggNOG" id="arCOG02555">
    <property type="taxonomic scope" value="Archaea"/>
</dbReference>
<reference evidence="3 4" key="1">
    <citation type="journal article" date="2010" name="PLoS ONE">
        <title>The genome sequence of the rumen methanogen Methanobrevibacter ruminantium reveals new possibilities for controlling ruminant methane emissions.</title>
        <authorList>
            <person name="Leahy S.C."/>
            <person name="Kelly W.J."/>
            <person name="Altermann E."/>
            <person name="Ronimus R.S."/>
            <person name="Yeoman C.J."/>
            <person name="Pacheco D.M."/>
            <person name="Li D."/>
            <person name="Kong Z."/>
            <person name="McTavish S."/>
            <person name="Sang C."/>
            <person name="Lambie S.C."/>
            <person name="Janssen P.H."/>
            <person name="Dey D."/>
            <person name="Attwood G.T."/>
        </authorList>
    </citation>
    <scope>NUCLEOTIDE SEQUENCE [LARGE SCALE GENOMIC DNA]</scope>
    <source>
        <strain evidence="4">ATCC 35063 / DSM 1093 / JCM 13430 / OCM 146 / M1</strain>
    </source>
</reference>
<sequence length="2917" mass="313801">MKNKAMFLISALLIAVILSLSAVSAADDAIAADIDDIDDSIEVSSVDLSADTEDISYTDVSFNTSKDKNTLSSNIVEEGDGSWYVDSKVETTGDGSQSSPYKTIKEAFDASGGNGTIYLASGVYNTTNDRSFSLALDSGNNLSIIGAGSDETLIDLLSLSNNFINVRNGNNFYLSNVKLIRSGTTAISGANITIEDSVFANSYYYGGAPILSLGGGDNTIRNCVFVNNSAGSWYGSGVAILNGNANVLFDNCLFKNNTNTNGGSVFYTTSSNIKLTLNNCNVTECPVAFYASYFGNVVFNNSYFYNNDVTRLNNRYCAVFYSTDPGNLTIDYCKFENNTGVDSASIISAYSSNRPLNLTVTNSEFIDNKMGKNSYGYYTVFNNIYMGSWGGNLYLKNNTGSFGNLSFVSISSANINSEINLIVLDNTTYDINAIEINVIGTLTDDMGNPINMSGFDLYFNDTLVGSQLTFDSGVNNYTFKEALSGSYLVKYVYNSTANFTNFNQKTSVMNISPLENIDVYVATDGSDETGDGTEANPYATVEKALDVASTALNANVYIKAGTYKYYRYRAIDTANGILNIIGYDGDVTIDMNNETAFCNVSNRSNVFISNVDFVNGYSQYLVDNYGIINSFGNLILSECKFSDNNGYYYIISGQSTIDSCTFENNKFQQQNSARILFNPAYVNNVTFYNITAIGFSANSLNQKYDLTIENCKFYDNARILISNGNVTIRSSEFANLSNQRALETQGVVVLSIDDCTFKDSDQSVIYLYDYASTTIANISNSKFINITHENPVYVGNGQEIYLENNEVSDLAAPYVYIRSGYVASPITILVLNNETIEQESYGATLKAKVLDDSENAISLNSFVFDFNDEQINGKLVYDEMVAKSMGIYDGTYLVSASSTNLLNPILKTGVLIITPLMNKELYVSTGGSDETGDGTEVNPYATLKKAMDEAVAFNNTIHVAEGVYAIDTALEIDTNTAIVNIVGSGENTVFDMNNEINFINTISANSIIELKDLTLANAKSPANAKGGFITNLGNLTVNNVNFINSTANNGAAIRSSGNLSVTDSYFENTVASSNGGAIWSNGGNNYVLNSIFNKTSASNYGGALYSRNYLYIKDNTFIDTSASAAKNIYVQSKVEGGVVLTVMDNSTWTISTSSVTFNATLTDENNDPIYASNIPVSFYLDGIKVASSSINGEKVTANANLKMNGEHIASASLGTAEDITVKTATVSFVNDAVAHDVYVSANGDDETGNGTQENPYAHISKALTVVESLNGVIHIMTNLTNVPVNSIDGFYNLTIMGENNEIFIKNSTSGFVMLNSGSLNLLNLRFTEANYPTYFIFTRAGSSLSLENCSYENVYYPKDGYYPVFIDSSSDFLSLKNCKVINNVFNLSDLSSGVIRSKSNTTFEDCVFANNSYTNRNGALGGNFLLFSNNQKVFLKNCIFDNNTARLLNFQSTSVVDNCSFTENNGTLITASYPINITNNNFTSNDLVSSLIGVSGNAEITNNIVKENTASAFVFASGSAIVNIHDNTLNLGDMPYVNLTGNTKITGSTFTLTVNDNDTYEIEGLNLAFNASLVDADGNIIYGPLVYFTLNGSDIISANLVPIAIANTKFGGEGEFIASARTDAMYDSSEWTIKTSVFNIKQIAEKIIYVDILGSDETGDGSEENPYASLERAVQDAGGLNNIIYIQPGEYDNMTLGSQYVLIDDQTLSIIGLSNEVDKVIIKNLDNTFADIAYEYGKYSNDQFTLANIEFVDSSLSTDLIRTNYVNAVLVENVVFDNITVSNLIRGDSTNLVLINSTINAISSSCVLNTENITVLDSVISNAYGYRIFTIGARHAADLTIYNSALINNSYIGALIYEQWTSTKTLENNWWGYNTTEDDLMAFTNVEITNWIVAEVTPSSDSINIGDNVQFDILLKLNDGSELTDVLPTRIVTAIAENTEFDEDEVEIIDNQATITGTVTGTGDITITIDEQDFVFPVNGYVAYLTVDNLAVNVGDPINVCVLLQDEFGPLAGELVTIWVNEVEYNDTTNDDGMAIFEIDGLEKGNYIVTASFAGDELYDGTSAVGLIMVSDAILSIDIPAVDYGSPITIYATVEDSEGNPLSGLVIATLDGVDCNIYVDAGEGSITIPNELFAGEYLVTAKLLGENNAMDTALLVVNPIEAELIVSIDNITYNNPVEVELSSEYALDGIVILTIDGVDYAIEIEDGEAIALLPILLDSKDYEVTAKFIGENFDVEDATTSFTVEAIETALTLELENSTITYGDFAIVKVSLVDELGNPMDGIVTLTVGDQTGSLAVVNGEGTVSVPYLAAGNYTVTAKFEGSANFIYDEDSASLEVTADDNVQFDMDVIGNSLVISLVDGNDNPMDATVTVTIDGESQDVTVENGIGFVYDLEAGDHTVSLDYDGDADHASASMEDEVTILPDPVVPVSANATIELAVVGDYVEVTLKDLDGNPIAGADLEADLNNFLLSTVTTDDDGKALVDLYGEPNFNFTVTVVYTDDLGSSVSASLNNIYVENETTVIIYENVTVPVTANGSMSVEASEDAITATLTDSDGKPLANATVTAVIDGVETNFTTDESGKLTVPIDENSTVELSYTDDNGASVTYTTKVVTNEVPVPVPVPVPVTVNGTIALATEDGKSIVATLTDSDGKAIADAELTISVNGQESTVKTDANGKATVDVEGNTTVVATYKDANNLTATGYMNLVVIVNETIINETIIVIPNRTETVIDYQNMTTTVVASADGRIGEYFTVVLRDDKGNALADKPIKIGFNGRVYDRVTDENGSAKLQINLGYKGTYTFAIGFLGDDNYTGAFEVAKITVNLQTPKLSTSSKTYKASAKTKALTATLKTVNGNGISNKKISFTVNGKTYSGTTNDKGVATVKVSLSTKGTYSFTAKFAGDDQFAKVTANGKLTIK</sequence>
<evidence type="ECO:0000313" key="4">
    <source>
        <dbReference type="Proteomes" id="UP000008680"/>
    </source>
</evidence>
<dbReference type="InterPro" id="IPR011050">
    <property type="entry name" value="Pectin_lyase_fold/virulence"/>
</dbReference>
<accession>D3E2R9</accession>
<dbReference type="eggNOG" id="arCOG03264">
    <property type="taxonomic scope" value="Archaea"/>
</dbReference>
<dbReference type="Pfam" id="PF13229">
    <property type="entry name" value="Beta_helix"/>
    <property type="match status" value="3"/>
</dbReference>
<feature type="domain" description="Right handed beta helix" evidence="2">
    <location>
        <begin position="164"/>
        <end position="308"/>
    </location>
</feature>
<dbReference type="eggNOG" id="arCOG02486">
    <property type="taxonomic scope" value="Archaea"/>
</dbReference>
<name>D3E2R9_METRM</name>
<gene>
    <name evidence="3" type="ordered locus">mru_0979</name>
</gene>
<dbReference type="PATRIC" id="fig|634498.28.peg.978"/>